<organism evidence="2">
    <name type="scientific">marine sediment metagenome</name>
    <dbReference type="NCBI Taxonomy" id="412755"/>
    <lineage>
        <taxon>unclassified sequences</taxon>
        <taxon>metagenomes</taxon>
        <taxon>ecological metagenomes</taxon>
    </lineage>
</organism>
<dbReference type="PANTHER" id="PTHR11006:SF53">
    <property type="entry name" value="PROTEIN ARGININE N-METHYLTRANSFERASE 3"/>
    <property type="match status" value="1"/>
</dbReference>
<dbReference type="GO" id="GO:0005634">
    <property type="term" value="C:nucleus"/>
    <property type="evidence" value="ECO:0007669"/>
    <property type="project" value="TreeGrafter"/>
</dbReference>
<dbReference type="InterPro" id="IPR025799">
    <property type="entry name" value="Arg_MeTrfase"/>
</dbReference>
<dbReference type="GO" id="GO:0016274">
    <property type="term" value="F:protein-arginine N-methyltransferase activity"/>
    <property type="evidence" value="ECO:0007669"/>
    <property type="project" value="InterPro"/>
</dbReference>
<dbReference type="InterPro" id="IPR029063">
    <property type="entry name" value="SAM-dependent_MTases_sf"/>
</dbReference>
<evidence type="ECO:0000313" key="2">
    <source>
        <dbReference type="EMBL" id="GAG52320.1"/>
    </source>
</evidence>
<dbReference type="CDD" id="cd02440">
    <property type="entry name" value="AdoMet_MTases"/>
    <property type="match status" value="1"/>
</dbReference>
<dbReference type="EMBL" id="BARS01052232">
    <property type="protein sequence ID" value="GAG52320.1"/>
    <property type="molecule type" value="Genomic_DNA"/>
</dbReference>
<gene>
    <name evidence="2" type="ORF">S01H1_77685</name>
</gene>
<dbReference type="InterPro" id="IPR035075">
    <property type="entry name" value="PRMT5"/>
</dbReference>
<evidence type="ECO:0000259" key="1">
    <source>
        <dbReference type="Pfam" id="PF05185"/>
    </source>
</evidence>
<proteinExistence type="predicted"/>
<comment type="caution">
    <text evidence="2">The sequence shown here is derived from an EMBL/GenBank/DDBJ whole genome shotgun (WGS) entry which is preliminary data.</text>
</comment>
<accession>X0Y941</accession>
<dbReference type="GO" id="GO:0042054">
    <property type="term" value="F:histone methyltransferase activity"/>
    <property type="evidence" value="ECO:0007669"/>
    <property type="project" value="TreeGrafter"/>
</dbReference>
<name>X0Y941_9ZZZZ</name>
<dbReference type="SUPFAM" id="SSF53335">
    <property type="entry name" value="S-adenosyl-L-methionine-dependent methyltransferases"/>
    <property type="match status" value="1"/>
</dbReference>
<dbReference type="Pfam" id="PF05185">
    <property type="entry name" value="PRMT5"/>
    <property type="match status" value="1"/>
</dbReference>
<dbReference type="Gene3D" id="3.40.50.150">
    <property type="entry name" value="Vaccinia Virus protein VP39"/>
    <property type="match status" value="1"/>
</dbReference>
<sequence>TVLAREMKKGERELMAYFTRKEKVELWPSIAEFFVYDDVVYRSMSEDEIRNKHYKASLNKFLKGKRVVEIGPGPDAVLSRFCIEAGAEKVYAVEILKETYEKAKDRIESLGLEDKIILINGDITETALPEKVDYCVSEIVGSIGGSEGAARLINKARRFLHDPSCMIPRRSLTKIAAISLSEDDLDYSFSELAGHYVDKIFDQAGHKFDFRICLKNLSLEKIISTSDVFEDL</sequence>
<feature type="non-terminal residue" evidence="2">
    <location>
        <position position="1"/>
    </location>
</feature>
<feature type="non-terminal residue" evidence="2">
    <location>
        <position position="232"/>
    </location>
</feature>
<dbReference type="PANTHER" id="PTHR11006">
    <property type="entry name" value="PROTEIN ARGININE N-METHYLTRANSFERASE"/>
    <property type="match status" value="1"/>
</dbReference>
<dbReference type="AlphaFoldDB" id="X0Y941"/>
<feature type="domain" description="PRMT5 arginine-N-methyltransferase" evidence="1">
    <location>
        <begin position="36"/>
        <end position="163"/>
    </location>
</feature>
<reference evidence="2" key="1">
    <citation type="journal article" date="2014" name="Front. Microbiol.">
        <title>High frequency of phylogenetically diverse reductive dehalogenase-homologous genes in deep subseafloor sedimentary metagenomes.</title>
        <authorList>
            <person name="Kawai M."/>
            <person name="Futagami T."/>
            <person name="Toyoda A."/>
            <person name="Takaki Y."/>
            <person name="Nishi S."/>
            <person name="Hori S."/>
            <person name="Arai W."/>
            <person name="Tsubouchi T."/>
            <person name="Morono Y."/>
            <person name="Uchiyama I."/>
            <person name="Ito T."/>
            <person name="Fujiyama A."/>
            <person name="Inagaki F."/>
            <person name="Takami H."/>
        </authorList>
    </citation>
    <scope>NUCLEOTIDE SEQUENCE</scope>
    <source>
        <strain evidence="2">Expedition CK06-06</strain>
    </source>
</reference>
<protein>
    <recommendedName>
        <fullName evidence="1">PRMT5 arginine-N-methyltransferase domain-containing protein</fullName>
    </recommendedName>
</protein>